<feature type="domain" description="C-methyltransferase" evidence="2">
    <location>
        <begin position="277"/>
        <end position="393"/>
    </location>
</feature>
<dbReference type="Gene3D" id="6.20.50.110">
    <property type="entry name" value="Methyltransferase, zinc-binding domain"/>
    <property type="match status" value="1"/>
</dbReference>
<reference evidence="3 4" key="1">
    <citation type="submission" date="2017-02" db="EMBL/GenBank/DDBJ databases">
        <authorList>
            <person name="Peterson S.W."/>
        </authorList>
    </citation>
    <scope>NUCLEOTIDE SEQUENCE [LARGE SCALE GENOMIC DNA]</scope>
    <source>
        <strain evidence="3 4">S285</strain>
    </source>
</reference>
<proteinExistence type="predicted"/>
<evidence type="ECO:0000259" key="1">
    <source>
        <dbReference type="Pfam" id="PF08421"/>
    </source>
</evidence>
<dbReference type="STRING" id="655015.B1812_21480"/>
<dbReference type="Gene3D" id="3.40.50.720">
    <property type="entry name" value="NAD(P)-binding Rossmann-like Domain"/>
    <property type="match status" value="1"/>
</dbReference>
<dbReference type="InterPro" id="IPR038576">
    <property type="entry name" value="Methyltransf_Zn-bd_dom_put_sf"/>
</dbReference>
<dbReference type="Gene3D" id="3.40.50.150">
    <property type="entry name" value="Vaccinia Virus protein VP39"/>
    <property type="match status" value="1"/>
</dbReference>
<dbReference type="RefSeq" id="WP_085773383.1">
    <property type="nucleotide sequence ID" value="NZ_AP027149.1"/>
</dbReference>
<evidence type="ECO:0000259" key="2">
    <source>
        <dbReference type="Pfam" id="PF08484"/>
    </source>
</evidence>
<dbReference type="InterPro" id="IPR029063">
    <property type="entry name" value="SAM-dependent_MTases_sf"/>
</dbReference>
<keyword evidence="4" id="KW-1185">Reference proteome</keyword>
<dbReference type="SUPFAM" id="SSF53335">
    <property type="entry name" value="S-adenosyl-L-methionine-dependent methyltransferases"/>
    <property type="match status" value="1"/>
</dbReference>
<dbReference type="OrthoDB" id="9815644at2"/>
<accession>A0A1W6N0B6</accession>
<sequence>MQESENVVEYATYPSQKTCRLCGAGYGDLRIEFGKLPPCNRFVDSAETLPSHQLTMGACGNCGLIQLLDPMPPDMVRPRVPWIRYNEPSAHLGGVADRILEAIGRRPITALGIGPFEQPLLEELRLRDVVADAPRLNFQPTDGSFPYLETWQAELSRGSFSGSEGECGKADVVSCRFLLEHCHAPLDALHALGKLATSDGLVVIEVPDSSKFLASGDYAFPWEEHVCYFTAETLVGLCRRAGFVVIEMLRYNGDLEDVLVALARPADEPGSSCSKADLSFFLSYRDRYAGRQEQVRRALSRYGGDGGHVALFGAGHQSIMFANALKAAPLLSYVVDDDPKKVGMIAPGFSSEIRRSADLIDDAQIRACLLGVSPRAEPKVRSQLQKLTDRGVRLHSIFAGAVGSIFSGEPQ</sequence>
<dbReference type="EMBL" id="CP019948">
    <property type="protein sequence ID" value="ARN83226.1"/>
    <property type="molecule type" value="Genomic_DNA"/>
</dbReference>
<gene>
    <name evidence="3" type="ORF">B1812_21480</name>
</gene>
<feature type="domain" description="Methyltransferase putative zinc binding" evidence="1">
    <location>
        <begin position="19"/>
        <end position="74"/>
    </location>
</feature>
<organism evidence="3 4">
    <name type="scientific">Methylocystis bryophila</name>
    <dbReference type="NCBI Taxonomy" id="655015"/>
    <lineage>
        <taxon>Bacteria</taxon>
        <taxon>Pseudomonadati</taxon>
        <taxon>Pseudomonadota</taxon>
        <taxon>Alphaproteobacteria</taxon>
        <taxon>Hyphomicrobiales</taxon>
        <taxon>Methylocystaceae</taxon>
        <taxon>Methylocystis</taxon>
    </lineage>
</organism>
<dbReference type="Pfam" id="PF08421">
    <property type="entry name" value="Methyltransf_13"/>
    <property type="match status" value="1"/>
</dbReference>
<dbReference type="Proteomes" id="UP000193978">
    <property type="component" value="Chromosome"/>
</dbReference>
<dbReference type="Pfam" id="PF13489">
    <property type="entry name" value="Methyltransf_23"/>
    <property type="match status" value="1"/>
</dbReference>
<dbReference type="InterPro" id="IPR013691">
    <property type="entry name" value="MeTrfase_14"/>
</dbReference>
<evidence type="ECO:0000313" key="3">
    <source>
        <dbReference type="EMBL" id="ARN83226.1"/>
    </source>
</evidence>
<evidence type="ECO:0000313" key="4">
    <source>
        <dbReference type="Proteomes" id="UP000193978"/>
    </source>
</evidence>
<dbReference type="KEGG" id="mbry:B1812_21480"/>
<protein>
    <submittedName>
        <fullName evidence="3">Uncharacterized protein</fullName>
    </submittedName>
</protein>
<dbReference type="AlphaFoldDB" id="A0A1W6N0B6"/>
<dbReference type="Pfam" id="PF08484">
    <property type="entry name" value="Methyltransf_14"/>
    <property type="match status" value="1"/>
</dbReference>
<name>A0A1W6N0B6_9HYPH</name>
<dbReference type="InterPro" id="IPR013630">
    <property type="entry name" value="Methyltransf_Zn-bd_dom_put"/>
</dbReference>